<reference evidence="3" key="1">
    <citation type="journal article" date="2019" name="Int. J. Syst. Evol. Microbiol.">
        <title>The Global Catalogue of Microorganisms (GCM) 10K type strain sequencing project: providing services to taxonomists for standard genome sequencing and annotation.</title>
        <authorList>
            <consortium name="The Broad Institute Genomics Platform"/>
            <consortium name="The Broad Institute Genome Sequencing Center for Infectious Disease"/>
            <person name="Wu L."/>
            <person name="Ma J."/>
        </authorList>
    </citation>
    <scope>NUCLEOTIDE SEQUENCE [LARGE SCALE GENOMIC DNA]</scope>
    <source>
        <strain evidence="3">CCUG 49679</strain>
    </source>
</reference>
<protein>
    <recommendedName>
        <fullName evidence="4">Short chain amide porin</fullName>
    </recommendedName>
</protein>
<dbReference type="Proteomes" id="UP001596287">
    <property type="component" value="Unassembled WGS sequence"/>
</dbReference>
<feature type="chain" id="PRO_5047068604" description="Short chain amide porin" evidence="1">
    <location>
        <begin position="23"/>
        <end position="441"/>
    </location>
</feature>
<organism evidence="2 3">
    <name type="scientific">Flavobacterium qiangtangense</name>
    <dbReference type="NCBI Taxonomy" id="1442595"/>
    <lineage>
        <taxon>Bacteria</taxon>
        <taxon>Pseudomonadati</taxon>
        <taxon>Bacteroidota</taxon>
        <taxon>Flavobacteriia</taxon>
        <taxon>Flavobacteriales</taxon>
        <taxon>Flavobacteriaceae</taxon>
        <taxon>Flavobacterium</taxon>
    </lineage>
</organism>
<accession>A0ABW1PSK2</accession>
<proteinExistence type="predicted"/>
<evidence type="ECO:0000313" key="3">
    <source>
        <dbReference type="Proteomes" id="UP001596287"/>
    </source>
</evidence>
<sequence>MTLKKFKLVLLVAVFCAFKSFAQTTDFKNPSLKYYLNPEKTRFIQFSGYMEFWARYSELNPGSLVNDQPETGVYDFSIRRIRAKMTMRPTENLTVVLQMGPSNVNVNSKSNTYMDLLDAYAEYKFSDYISVGGGRSTWTGLSRFSTGPQATLLYDMPAFATGNAGNTDITLRKLGVYVKGQIGKLDYRMTLADPYTDGSAAAKLNTAVFNTDGAHQLVSGYFKYQFLDKESNETPFSAGTYLGKKKVFNIGIGAEYMNDALWHTTNSGEVVHDAMKNLAVDVFYDTPINRERGTSFSAYAIALKNDYGPNYTRNIGTNNPATGVNADISSFSGSGNSYPVVGTGNTYYAQIGGTLPYFDQEKKGMQLMPAASVQYSEFDRLADPVVVYDAGVSLLFNGHSSKLTFDAQRRPIFGAVESLAQAPEVTAHRMTYLLKYRIDFN</sequence>
<name>A0ABW1PSK2_9FLAO</name>
<gene>
    <name evidence="2" type="ORF">ACFPVY_16330</name>
</gene>
<keyword evidence="3" id="KW-1185">Reference proteome</keyword>
<evidence type="ECO:0000313" key="2">
    <source>
        <dbReference type="EMBL" id="MFC6098219.1"/>
    </source>
</evidence>
<comment type="caution">
    <text evidence="2">The sequence shown here is derived from an EMBL/GenBank/DDBJ whole genome shotgun (WGS) entry which is preliminary data.</text>
</comment>
<evidence type="ECO:0000256" key="1">
    <source>
        <dbReference type="SAM" id="SignalP"/>
    </source>
</evidence>
<dbReference type="RefSeq" id="WP_379793221.1">
    <property type="nucleotide sequence ID" value="NZ_JBHSQB010000020.1"/>
</dbReference>
<dbReference type="EMBL" id="JBHSQB010000020">
    <property type="protein sequence ID" value="MFC6098219.1"/>
    <property type="molecule type" value="Genomic_DNA"/>
</dbReference>
<keyword evidence="1" id="KW-0732">Signal</keyword>
<evidence type="ECO:0008006" key="4">
    <source>
        <dbReference type="Google" id="ProtNLM"/>
    </source>
</evidence>
<feature type="signal peptide" evidence="1">
    <location>
        <begin position="1"/>
        <end position="22"/>
    </location>
</feature>